<sequence length="367" mass="41997">MKPFSSFYYVKNNSKRTIRIIIIIGLLALCYLGGVYLDNIKTETIAVIDHQSSFVTVNASYRDENGQQYRAFLEEVKNNNSIEYFQIGFNYVAHRTMLGFLNKNTAYTFTKEDFSRFNSYMNYVDQAFIPKDNMIIVSKKQGNALKVTIGDTISSDNEFINAYYGGDYYEVGPLMDVDAFISYFITSDSTDSASILILPNPIYPEQEYKQFILSIKNKYDKLQIIDYEELLKNAKTNFQINDIFFIASILLLSIVFIITTNAAFVGLYDRRISEFELYHSLGIPKSTIRKKVIGEILLMNGMGILLCIAICITTIFFLNFFIFEPDGLRLRYYAPIALSATVISNIVILGICILLRLRTISKLKMAT</sequence>
<evidence type="ECO:0000313" key="2">
    <source>
        <dbReference type="EMBL" id="TCT16041.1"/>
    </source>
</evidence>
<gene>
    <name evidence="2" type="ORF">EDC18_10255</name>
</gene>
<dbReference type="RefSeq" id="WP_132250116.1">
    <property type="nucleotide sequence ID" value="NZ_SMAL01000002.1"/>
</dbReference>
<evidence type="ECO:0000256" key="1">
    <source>
        <dbReference type="SAM" id="Phobius"/>
    </source>
</evidence>
<organism evidence="2 3">
    <name type="scientific">Natranaerovirga pectinivora</name>
    <dbReference type="NCBI Taxonomy" id="682400"/>
    <lineage>
        <taxon>Bacteria</taxon>
        <taxon>Bacillati</taxon>
        <taxon>Bacillota</taxon>
        <taxon>Clostridia</taxon>
        <taxon>Lachnospirales</taxon>
        <taxon>Natranaerovirgaceae</taxon>
        <taxon>Natranaerovirga</taxon>
    </lineage>
</organism>
<dbReference type="OrthoDB" id="1771453at2"/>
<feature type="transmembrane region" description="Helical" evidence="1">
    <location>
        <begin position="243"/>
        <end position="268"/>
    </location>
</feature>
<keyword evidence="1" id="KW-0812">Transmembrane</keyword>
<feature type="transmembrane region" description="Helical" evidence="1">
    <location>
        <begin position="296"/>
        <end position="320"/>
    </location>
</feature>
<feature type="transmembrane region" description="Helical" evidence="1">
    <location>
        <begin position="20"/>
        <end position="37"/>
    </location>
</feature>
<dbReference type="EMBL" id="SMAL01000002">
    <property type="protein sequence ID" value="TCT16041.1"/>
    <property type="molecule type" value="Genomic_DNA"/>
</dbReference>
<proteinExistence type="predicted"/>
<dbReference type="Proteomes" id="UP000294902">
    <property type="component" value="Unassembled WGS sequence"/>
</dbReference>
<dbReference type="AlphaFoldDB" id="A0A4R3MP55"/>
<feature type="transmembrane region" description="Helical" evidence="1">
    <location>
        <begin position="332"/>
        <end position="355"/>
    </location>
</feature>
<reference evidence="2 3" key="1">
    <citation type="submission" date="2019-03" db="EMBL/GenBank/DDBJ databases">
        <title>Genomic Encyclopedia of Type Strains, Phase IV (KMG-IV): sequencing the most valuable type-strain genomes for metagenomic binning, comparative biology and taxonomic classification.</title>
        <authorList>
            <person name="Goeker M."/>
        </authorList>
    </citation>
    <scope>NUCLEOTIDE SEQUENCE [LARGE SCALE GENOMIC DNA]</scope>
    <source>
        <strain evidence="2 3">DSM 24629</strain>
    </source>
</reference>
<keyword evidence="2" id="KW-0449">Lipoprotein</keyword>
<protein>
    <submittedName>
        <fullName evidence="2">ABC-type lipoprotein release transport system permease subunit</fullName>
    </submittedName>
</protein>
<accession>A0A4R3MP55</accession>
<comment type="caution">
    <text evidence="2">The sequence shown here is derived from an EMBL/GenBank/DDBJ whole genome shotgun (WGS) entry which is preliminary data.</text>
</comment>
<name>A0A4R3MP55_9FIRM</name>
<keyword evidence="1" id="KW-0472">Membrane</keyword>
<keyword evidence="1" id="KW-1133">Transmembrane helix</keyword>
<keyword evidence="3" id="KW-1185">Reference proteome</keyword>
<evidence type="ECO:0000313" key="3">
    <source>
        <dbReference type="Proteomes" id="UP000294902"/>
    </source>
</evidence>